<protein>
    <submittedName>
        <fullName evidence="2">Uncharacterized protein</fullName>
    </submittedName>
</protein>
<accession>A0AAD3SGQ2</accession>
<evidence type="ECO:0000313" key="2">
    <source>
        <dbReference type="EMBL" id="GMH10923.1"/>
    </source>
</evidence>
<gene>
    <name evidence="2" type="ORF">Nepgr_012764</name>
</gene>
<organism evidence="2 3">
    <name type="scientific">Nepenthes gracilis</name>
    <name type="common">Slender pitcher plant</name>
    <dbReference type="NCBI Taxonomy" id="150966"/>
    <lineage>
        <taxon>Eukaryota</taxon>
        <taxon>Viridiplantae</taxon>
        <taxon>Streptophyta</taxon>
        <taxon>Embryophyta</taxon>
        <taxon>Tracheophyta</taxon>
        <taxon>Spermatophyta</taxon>
        <taxon>Magnoliopsida</taxon>
        <taxon>eudicotyledons</taxon>
        <taxon>Gunneridae</taxon>
        <taxon>Pentapetalae</taxon>
        <taxon>Caryophyllales</taxon>
        <taxon>Nepenthaceae</taxon>
        <taxon>Nepenthes</taxon>
    </lineage>
</organism>
<feature type="region of interest" description="Disordered" evidence="1">
    <location>
        <begin position="82"/>
        <end position="120"/>
    </location>
</feature>
<dbReference type="Proteomes" id="UP001279734">
    <property type="component" value="Unassembled WGS sequence"/>
</dbReference>
<evidence type="ECO:0000313" key="3">
    <source>
        <dbReference type="Proteomes" id="UP001279734"/>
    </source>
</evidence>
<name>A0AAD3SGQ2_NEPGR</name>
<dbReference type="EMBL" id="BSYO01000010">
    <property type="protein sequence ID" value="GMH10923.1"/>
    <property type="molecule type" value="Genomic_DNA"/>
</dbReference>
<sequence length="179" mass="19538">MRSSWFAPLPAGICEGIGWTYERSGVAVEACHHAFLWVIPHRHESGLAILLLSYVSFMASSDSSCCLSSTPLAVVNLMERSSSSSESELSSSRSRRGMQASRVHDEAAPSTTAAEGYHSETSDIRPMRFLKAPSGLKLDETSTSPWHRRPRGTRPSLSHVLGVVEDIKVRVQVAVGEIE</sequence>
<comment type="caution">
    <text evidence="2">The sequence shown here is derived from an EMBL/GenBank/DDBJ whole genome shotgun (WGS) entry which is preliminary data.</text>
</comment>
<dbReference type="AlphaFoldDB" id="A0AAD3SGQ2"/>
<reference evidence="2" key="1">
    <citation type="submission" date="2023-05" db="EMBL/GenBank/DDBJ databases">
        <title>Nepenthes gracilis genome sequencing.</title>
        <authorList>
            <person name="Fukushima K."/>
        </authorList>
    </citation>
    <scope>NUCLEOTIDE SEQUENCE</scope>
    <source>
        <strain evidence="2">SING2019-196</strain>
    </source>
</reference>
<feature type="compositionally biased region" description="Low complexity" evidence="1">
    <location>
        <begin position="82"/>
        <end position="92"/>
    </location>
</feature>
<evidence type="ECO:0000256" key="1">
    <source>
        <dbReference type="SAM" id="MobiDB-lite"/>
    </source>
</evidence>
<keyword evidence="3" id="KW-1185">Reference proteome</keyword>
<proteinExistence type="predicted"/>